<evidence type="ECO:0000256" key="1">
    <source>
        <dbReference type="ARBA" id="ARBA00010409"/>
    </source>
</evidence>
<dbReference type="PANTHER" id="PTHR14387:SF0">
    <property type="entry name" value="DUF2428 DOMAIN-CONTAINING PROTEIN"/>
    <property type="match status" value="1"/>
</dbReference>
<dbReference type="Pfam" id="PF25150">
    <property type="entry name" value="TPR_Trm732"/>
    <property type="match status" value="1"/>
</dbReference>
<dbReference type="InterPro" id="IPR056843">
    <property type="entry name" value="THADA-like_TPR"/>
</dbReference>
<feature type="domain" description="DUF2428" evidence="3">
    <location>
        <begin position="694"/>
        <end position="932"/>
    </location>
</feature>
<evidence type="ECO:0000259" key="3">
    <source>
        <dbReference type="Pfam" id="PF10350"/>
    </source>
</evidence>
<dbReference type="EMBL" id="JBFMKM010000005">
    <property type="protein sequence ID" value="KAL1305788.1"/>
    <property type="molecule type" value="Genomic_DNA"/>
</dbReference>
<feature type="domain" description="tRNA (32-2'-O)-methyltransferase regulator THADA-like C-terminal TPR repeats region" evidence="5">
    <location>
        <begin position="934"/>
        <end position="1076"/>
    </location>
</feature>
<accession>A0ABR3PI21</accession>
<evidence type="ECO:0000256" key="2">
    <source>
        <dbReference type="ARBA" id="ARBA00022694"/>
    </source>
</evidence>
<keyword evidence="2" id="KW-0819">tRNA processing</keyword>
<sequence>MAIRNVGDRHVLPEAEIRSTAMGGGNLVPKDTTDQDIPIAFQKLWNLAEDLLFTINDIDTPGGHKTAACNLLCTVISQCSRSQVEQFRALVWEERVWAKAFDVFLAQNHALSVKPLRQLLATLTTALDECSDISMAEATKTIILQSLVGILCSTTEHVPIRPAMQALAHFLHKHLMRSHEVYEAICTLRSSAAELEERVVLLDVVLKWAPYDDYSSASGLLASAILESQAQPVTSAIETPIAQPTFHSERQVCWAGPVLTVLEHDPSRLENYRHYVLPELFRHSLPDFVAFIERLGLHEILSGKSSGQSLHLPHAQIERILFCALSVGNKMGLVQIAETQKVGPQDGLFLTSKALCIPDVLLGDLVLRSSTTVRIAGLSMLISSSATTKPLTHSTMKALRIGLPFLHADADAGFRSEMFSLIRNLTDRLRGATSNLAKLHTGHGTIRGKGTMVASDGFKSNDAGRLLHAHERFLSWYISFLKMELRPSASYQRHISAVKCIALVYKSGVDSRILLRLRAKTASPKAVWPFHIDIIDDTVTELLLDLLLDPFDDVRQGAAELLSIAPDMPNDSSLAGLHDSDRLANILGKAEHTMRFTGRADHADGVAHLYNTIYNRCLNTGTVREEWWISRCGVLEKLVSALEHTLEVAAHDMNKAVSEQPLHGIFISLRYIMETPGFYKAFATPDSTSTLQALHLRLYTCFHAVWHCVKTTLCNDAPEGHVPEEVEENDDVDTKDVLSYSWRALKEASSSLVMRTMAKSCPIIDCTESLMTSDQLKDLGDLSFTQLAELRHHGAFSTVSQTFATCCTRAYQCGGATTEFLDDWYKRALLCIQNQTTINTRRSAGLPALMVGLVIADDGKSDLYQKAFRDLTVEATKPVDEISGNADGLSQVHAMNCLKDMFRNSKLGERSEANIPDALGLASNCLSSKIWAIRNSGLMLFRALLDRLLGTSEAYVDHETAPQSRLSFNAVPNLMNVIFSLISPPLDNTEDLLTEGVFPALQLLQRTPPPAEHLSAVQDAILRLTASSQWHIREIAAETYAVLTHQTQRLARALQLVRAEYVSANALHGALLAARCLLQSRYTKVQHDDLRDIFQALCDAKVALYEAKSCPFTKAAFVDLYNDWCQAAYLSHHKLQITETLPLSTSAELIALFHLDRDTSAACSALRASLSDALLQEHAYLESIDKCNLSDTRAALLGLADSDADACTTALISACTSCSNNPEFTRMSHKPLASVCASLLFDSASYTDIEVQAAAQDVLISLLNSKEASAVQDILSDSTEGLYLPSNAATPLFQDDRLVLQGALLDLRLCGTDMTAQSLSTDFHAWINAVRAALHEDNPFDTRFAASQAAARIQQGLRVVSTAPAFSTPFLIYCLTVYDLTNDDDEEVRNLAAQTACRILHATRFSSHDLDLVPLAAGARLAGFIAQRFDTDITLFATATSRLMDGKGTPREGPSVQQALANASRQDSALFVQEKQNLFLDEVREARLWSQVLMRMSRQAVSPPDLHTLCDWTTHGLETLLSNLDTEADGPLGWKRRPDLFVLGLQVIYAIEALLVLNRDWRGAVPISAAEVRDRLVRLLQRGQANEVHPLLLNQIRKVLARAVRRGVGHVAAVLRGIDRA</sequence>
<comment type="caution">
    <text evidence="6">The sequence shown here is derived from an EMBL/GenBank/DDBJ whole genome shotgun (WGS) entry which is preliminary data.</text>
</comment>
<organism evidence="6 7">
    <name type="scientific">Neodothiora populina</name>
    <dbReference type="NCBI Taxonomy" id="2781224"/>
    <lineage>
        <taxon>Eukaryota</taxon>
        <taxon>Fungi</taxon>
        <taxon>Dikarya</taxon>
        <taxon>Ascomycota</taxon>
        <taxon>Pezizomycotina</taxon>
        <taxon>Dothideomycetes</taxon>
        <taxon>Dothideomycetidae</taxon>
        <taxon>Dothideales</taxon>
        <taxon>Dothioraceae</taxon>
        <taxon>Neodothiora</taxon>
    </lineage>
</organism>
<evidence type="ECO:0000313" key="7">
    <source>
        <dbReference type="Proteomes" id="UP001562354"/>
    </source>
</evidence>
<dbReference type="Pfam" id="PF25151">
    <property type="entry name" value="TPR_Trm732_C"/>
    <property type="match status" value="1"/>
</dbReference>
<feature type="domain" description="tRNA (32-2'-O)-methyltransferase regulator THADA-like TPR repeats region" evidence="4">
    <location>
        <begin position="253"/>
        <end position="556"/>
    </location>
</feature>
<dbReference type="Pfam" id="PF26523">
    <property type="entry name" value="Trm732_C"/>
    <property type="match status" value="1"/>
</dbReference>
<evidence type="ECO:0000259" key="5">
    <source>
        <dbReference type="Pfam" id="PF25151"/>
    </source>
</evidence>
<dbReference type="Pfam" id="PF10350">
    <property type="entry name" value="DUF2428"/>
    <property type="match status" value="1"/>
</dbReference>
<dbReference type="RefSeq" id="XP_069202061.1">
    <property type="nucleotide sequence ID" value="XM_069343509.1"/>
</dbReference>
<gene>
    <name evidence="6" type="ORF">AAFC00_003953</name>
</gene>
<dbReference type="Proteomes" id="UP001562354">
    <property type="component" value="Unassembled WGS sequence"/>
</dbReference>
<evidence type="ECO:0008006" key="8">
    <source>
        <dbReference type="Google" id="ProtNLM"/>
    </source>
</evidence>
<proteinExistence type="inferred from homology"/>
<comment type="similarity">
    <text evidence="1">Belongs to the THADA family.</text>
</comment>
<dbReference type="InterPro" id="IPR056842">
    <property type="entry name" value="THADA-like_TPR_C"/>
</dbReference>
<evidence type="ECO:0000313" key="6">
    <source>
        <dbReference type="EMBL" id="KAL1305788.1"/>
    </source>
</evidence>
<reference evidence="6 7" key="1">
    <citation type="submission" date="2024-07" db="EMBL/GenBank/DDBJ databases">
        <title>Draft sequence of the Neodothiora populina.</title>
        <authorList>
            <person name="Drown D.D."/>
            <person name="Schuette U.S."/>
            <person name="Buechlein A.B."/>
            <person name="Rusch D.R."/>
            <person name="Winton L.W."/>
            <person name="Adams G.A."/>
        </authorList>
    </citation>
    <scope>NUCLEOTIDE SEQUENCE [LARGE SCALE GENOMIC DNA]</scope>
    <source>
        <strain evidence="6 7">CPC 39397</strain>
    </source>
</reference>
<dbReference type="InterPro" id="IPR016024">
    <property type="entry name" value="ARM-type_fold"/>
</dbReference>
<evidence type="ECO:0000259" key="4">
    <source>
        <dbReference type="Pfam" id="PF25150"/>
    </source>
</evidence>
<name>A0ABR3PI21_9PEZI</name>
<dbReference type="InterPro" id="IPR019442">
    <property type="entry name" value="THADA/TRM732_DUF2428"/>
</dbReference>
<dbReference type="GeneID" id="95977653"/>
<dbReference type="InterPro" id="IPR051954">
    <property type="entry name" value="tRNA_methyltransferase_THADA"/>
</dbReference>
<protein>
    <recommendedName>
        <fullName evidence="8">DUF2428 domain-containing protein</fullName>
    </recommendedName>
</protein>
<dbReference type="PANTHER" id="PTHR14387">
    <property type="entry name" value="THADA/DEATH RECEPTOR INTERACTING PROTEIN"/>
    <property type="match status" value="1"/>
</dbReference>
<dbReference type="SUPFAM" id="SSF48371">
    <property type="entry name" value="ARM repeat"/>
    <property type="match status" value="1"/>
</dbReference>
<keyword evidence="7" id="KW-1185">Reference proteome</keyword>